<reference evidence="1 2" key="2">
    <citation type="journal article" date="2021" name="Curr. Genet.">
        <title>Genetic response to nitrogen starvation in the aggressive Eucalyptus foliar pathogen Teratosphaeria destructans.</title>
        <authorList>
            <person name="Havenga M."/>
            <person name="Wingfield B.D."/>
            <person name="Wingfield M.J."/>
            <person name="Dreyer L.L."/>
            <person name="Roets F."/>
            <person name="Aylward J."/>
        </authorList>
    </citation>
    <scope>NUCLEOTIDE SEQUENCE [LARGE SCALE GENOMIC DNA]</scope>
    <source>
        <strain evidence="1">CMW44962</strain>
    </source>
</reference>
<name>A0A9W7T0F9_9PEZI</name>
<accession>A0A9W7T0F9</accession>
<proteinExistence type="predicted"/>
<evidence type="ECO:0000313" key="2">
    <source>
        <dbReference type="Proteomes" id="UP001138500"/>
    </source>
</evidence>
<protein>
    <submittedName>
        <fullName evidence="1">Uncharacterized protein</fullName>
    </submittedName>
</protein>
<comment type="caution">
    <text evidence="1">The sequence shown here is derived from an EMBL/GenBank/DDBJ whole genome shotgun (WGS) entry which is preliminary data.</text>
</comment>
<dbReference type="EMBL" id="RIBY02000169">
    <property type="protein sequence ID" value="KAH9845009.1"/>
    <property type="molecule type" value="Genomic_DNA"/>
</dbReference>
<gene>
    <name evidence="1" type="ORF">Tdes44962_MAKER06931</name>
</gene>
<dbReference type="Proteomes" id="UP001138500">
    <property type="component" value="Unassembled WGS sequence"/>
</dbReference>
<keyword evidence="2" id="KW-1185">Reference proteome</keyword>
<dbReference type="AlphaFoldDB" id="A0A9W7T0F9"/>
<evidence type="ECO:0000313" key="1">
    <source>
        <dbReference type="EMBL" id="KAH9845009.1"/>
    </source>
</evidence>
<sequence length="250" mass="28479">MEHSITTMRILNPVETLPACHMKPQEEETSKLVETLAGDFDKRVQGLPSELYLIVYEEVFTAAPTYPYLVINQYYRPPKLMRIHRKSRDRFARSYYAKNTFRIRDCHTCKSWIFSIAPQYVSCISQVRYANAWVSDRGGGFADAMCAGFAASDRNMLIRFMSDGEEKSRIVDSVRAALRVGVQFYGDEAVVWTADAPGALLAKEDREREEDAYDAESKDLEIIMEQQCFLQSTTDHLVDWSLGSSGPSLI</sequence>
<reference evidence="1 2" key="1">
    <citation type="journal article" date="2018" name="IMA Fungus">
        <title>IMA Genome-F 10: Nine draft genome sequences of Claviceps purpurea s.lat., including C. arundinis, C. humidiphila, and C. cf. spartinae, pseudomolecules for the pitch canker pathogen Fusarium circinatum, draft genome of Davidsoniella eucalypti, Grosmannia galeiformis, Quambalaria eucalypti, and Teratosphaeria destructans.</title>
        <authorList>
            <person name="Wingfield B.D."/>
            <person name="Liu M."/>
            <person name="Nguyen H.D."/>
            <person name="Lane F.A."/>
            <person name="Morgan S.W."/>
            <person name="De Vos L."/>
            <person name="Wilken P.M."/>
            <person name="Duong T.A."/>
            <person name="Aylward J."/>
            <person name="Coetzee M.P."/>
            <person name="Dadej K."/>
            <person name="De Beer Z.W."/>
            <person name="Findlay W."/>
            <person name="Havenga M."/>
            <person name="Kolarik M."/>
            <person name="Menzies J.G."/>
            <person name="Naidoo K."/>
            <person name="Pochopski O."/>
            <person name="Shoukouhi P."/>
            <person name="Santana Q.C."/>
            <person name="Seifert K.A."/>
            <person name="Soal N."/>
            <person name="Steenkamp E.T."/>
            <person name="Tatham C.T."/>
            <person name="van der Nest M.A."/>
            <person name="Wingfield M.J."/>
        </authorList>
    </citation>
    <scope>NUCLEOTIDE SEQUENCE [LARGE SCALE GENOMIC DNA]</scope>
    <source>
        <strain evidence="1">CMW44962</strain>
    </source>
</reference>
<organism evidence="1 2">
    <name type="scientific">Teratosphaeria destructans</name>
    <dbReference type="NCBI Taxonomy" id="418781"/>
    <lineage>
        <taxon>Eukaryota</taxon>
        <taxon>Fungi</taxon>
        <taxon>Dikarya</taxon>
        <taxon>Ascomycota</taxon>
        <taxon>Pezizomycotina</taxon>
        <taxon>Dothideomycetes</taxon>
        <taxon>Dothideomycetidae</taxon>
        <taxon>Mycosphaerellales</taxon>
        <taxon>Teratosphaeriaceae</taxon>
        <taxon>Teratosphaeria</taxon>
    </lineage>
</organism>